<comment type="caution">
    <text evidence="1">The sequence shown here is derived from an EMBL/GenBank/DDBJ whole genome shotgun (WGS) entry which is preliminary data.</text>
</comment>
<dbReference type="AlphaFoldDB" id="A0A9P5T706"/>
<dbReference type="EMBL" id="WHVB01000011">
    <property type="protein sequence ID" value="KAF8478530.1"/>
    <property type="molecule type" value="Genomic_DNA"/>
</dbReference>
<keyword evidence="2" id="KW-1185">Reference proteome</keyword>
<evidence type="ECO:0000313" key="1">
    <source>
        <dbReference type="EMBL" id="KAF8478530.1"/>
    </source>
</evidence>
<name>A0A9P5T706_9AGAM</name>
<accession>A0A9P5T706</accession>
<organism evidence="1 2">
    <name type="scientific">Russula ochroleuca</name>
    <dbReference type="NCBI Taxonomy" id="152965"/>
    <lineage>
        <taxon>Eukaryota</taxon>
        <taxon>Fungi</taxon>
        <taxon>Dikarya</taxon>
        <taxon>Basidiomycota</taxon>
        <taxon>Agaricomycotina</taxon>
        <taxon>Agaricomycetes</taxon>
        <taxon>Russulales</taxon>
        <taxon>Russulaceae</taxon>
        <taxon>Russula</taxon>
    </lineage>
</organism>
<evidence type="ECO:0000313" key="2">
    <source>
        <dbReference type="Proteomes" id="UP000759537"/>
    </source>
</evidence>
<protein>
    <submittedName>
        <fullName evidence="1">Uncharacterized protein</fullName>
    </submittedName>
</protein>
<reference evidence="1" key="1">
    <citation type="submission" date="2019-10" db="EMBL/GenBank/DDBJ databases">
        <authorList>
            <consortium name="DOE Joint Genome Institute"/>
            <person name="Kuo A."/>
            <person name="Miyauchi S."/>
            <person name="Kiss E."/>
            <person name="Drula E."/>
            <person name="Kohler A."/>
            <person name="Sanchez-Garcia M."/>
            <person name="Andreopoulos B."/>
            <person name="Barry K.W."/>
            <person name="Bonito G."/>
            <person name="Buee M."/>
            <person name="Carver A."/>
            <person name="Chen C."/>
            <person name="Cichocki N."/>
            <person name="Clum A."/>
            <person name="Culley D."/>
            <person name="Crous P.W."/>
            <person name="Fauchery L."/>
            <person name="Girlanda M."/>
            <person name="Hayes R."/>
            <person name="Keri Z."/>
            <person name="LaButti K."/>
            <person name="Lipzen A."/>
            <person name="Lombard V."/>
            <person name="Magnuson J."/>
            <person name="Maillard F."/>
            <person name="Morin E."/>
            <person name="Murat C."/>
            <person name="Nolan M."/>
            <person name="Ohm R."/>
            <person name="Pangilinan J."/>
            <person name="Pereira M."/>
            <person name="Perotto S."/>
            <person name="Peter M."/>
            <person name="Riley R."/>
            <person name="Sitrit Y."/>
            <person name="Stielow B."/>
            <person name="Szollosi G."/>
            <person name="Zifcakova L."/>
            <person name="Stursova M."/>
            <person name="Spatafora J.W."/>
            <person name="Tedersoo L."/>
            <person name="Vaario L.-M."/>
            <person name="Yamada A."/>
            <person name="Yan M."/>
            <person name="Wang P."/>
            <person name="Xu J."/>
            <person name="Bruns T."/>
            <person name="Baldrian P."/>
            <person name="Vilgalys R."/>
            <person name="Henrissat B."/>
            <person name="Grigoriev I.V."/>
            <person name="Hibbett D."/>
            <person name="Nagy L.G."/>
            <person name="Martin F.M."/>
        </authorList>
    </citation>
    <scope>NUCLEOTIDE SEQUENCE</scope>
    <source>
        <strain evidence="1">Prilba</strain>
    </source>
</reference>
<feature type="non-terminal residue" evidence="1">
    <location>
        <position position="1"/>
    </location>
</feature>
<dbReference type="Proteomes" id="UP000759537">
    <property type="component" value="Unassembled WGS sequence"/>
</dbReference>
<proteinExistence type="predicted"/>
<dbReference type="OrthoDB" id="3132633at2759"/>
<sequence>ASIHSEGFVNGIWFSILNQRFPTNAMAWTISPEVRTGRDYTDLLITRNTYSPFVAHPTIILEGKRDRGSTWDNVGSRLQEYAQTYVRRNGQFIYVVAARGRECRFFRYRKGDVQEMTCMAYNAATQRVSYLDGGRATTLDISTDQAAISYFIDEIIAHPTPL</sequence>
<gene>
    <name evidence="1" type="ORF">DFH94DRAFT_632985</name>
</gene>
<reference evidence="1" key="2">
    <citation type="journal article" date="2020" name="Nat. Commun.">
        <title>Large-scale genome sequencing of mycorrhizal fungi provides insights into the early evolution of symbiotic traits.</title>
        <authorList>
            <person name="Miyauchi S."/>
            <person name="Kiss E."/>
            <person name="Kuo A."/>
            <person name="Drula E."/>
            <person name="Kohler A."/>
            <person name="Sanchez-Garcia M."/>
            <person name="Morin E."/>
            <person name="Andreopoulos B."/>
            <person name="Barry K.W."/>
            <person name="Bonito G."/>
            <person name="Buee M."/>
            <person name="Carver A."/>
            <person name="Chen C."/>
            <person name="Cichocki N."/>
            <person name="Clum A."/>
            <person name="Culley D."/>
            <person name="Crous P.W."/>
            <person name="Fauchery L."/>
            <person name="Girlanda M."/>
            <person name="Hayes R.D."/>
            <person name="Keri Z."/>
            <person name="LaButti K."/>
            <person name="Lipzen A."/>
            <person name="Lombard V."/>
            <person name="Magnuson J."/>
            <person name="Maillard F."/>
            <person name="Murat C."/>
            <person name="Nolan M."/>
            <person name="Ohm R.A."/>
            <person name="Pangilinan J."/>
            <person name="Pereira M.F."/>
            <person name="Perotto S."/>
            <person name="Peter M."/>
            <person name="Pfister S."/>
            <person name="Riley R."/>
            <person name="Sitrit Y."/>
            <person name="Stielow J.B."/>
            <person name="Szollosi G."/>
            <person name="Zifcakova L."/>
            <person name="Stursova M."/>
            <person name="Spatafora J.W."/>
            <person name="Tedersoo L."/>
            <person name="Vaario L.M."/>
            <person name="Yamada A."/>
            <person name="Yan M."/>
            <person name="Wang P."/>
            <person name="Xu J."/>
            <person name="Bruns T."/>
            <person name="Baldrian P."/>
            <person name="Vilgalys R."/>
            <person name="Dunand C."/>
            <person name="Henrissat B."/>
            <person name="Grigoriev I.V."/>
            <person name="Hibbett D."/>
            <person name="Nagy L.G."/>
            <person name="Martin F.M."/>
        </authorList>
    </citation>
    <scope>NUCLEOTIDE SEQUENCE</scope>
    <source>
        <strain evidence="1">Prilba</strain>
    </source>
</reference>